<protein>
    <submittedName>
        <fullName evidence="1">Uncharacterized protein</fullName>
    </submittedName>
</protein>
<dbReference type="AlphaFoldDB" id="A0A0A8ZF48"/>
<reference evidence="1" key="2">
    <citation type="journal article" date="2015" name="Data Brief">
        <title>Shoot transcriptome of the giant reed, Arundo donax.</title>
        <authorList>
            <person name="Barrero R.A."/>
            <person name="Guerrero F.D."/>
            <person name="Moolhuijzen P."/>
            <person name="Goolsby J.A."/>
            <person name="Tidwell J."/>
            <person name="Bellgard S.E."/>
            <person name="Bellgard M.I."/>
        </authorList>
    </citation>
    <scope>NUCLEOTIDE SEQUENCE</scope>
    <source>
        <tissue evidence="1">Shoot tissue taken approximately 20 cm above the soil surface</tissue>
    </source>
</reference>
<sequence length="64" mass="7176">MGASRCRTPRRCYTRMRLALPSHPLHRRLLRVAGLPRALHSGEASIHLRSSIALLHKHQIGSAC</sequence>
<dbReference type="EMBL" id="GBRH01260464">
    <property type="protein sequence ID" value="JAD37431.1"/>
    <property type="molecule type" value="Transcribed_RNA"/>
</dbReference>
<proteinExistence type="predicted"/>
<organism evidence="1">
    <name type="scientific">Arundo donax</name>
    <name type="common">Giant reed</name>
    <name type="synonym">Donax arundinaceus</name>
    <dbReference type="NCBI Taxonomy" id="35708"/>
    <lineage>
        <taxon>Eukaryota</taxon>
        <taxon>Viridiplantae</taxon>
        <taxon>Streptophyta</taxon>
        <taxon>Embryophyta</taxon>
        <taxon>Tracheophyta</taxon>
        <taxon>Spermatophyta</taxon>
        <taxon>Magnoliopsida</taxon>
        <taxon>Liliopsida</taxon>
        <taxon>Poales</taxon>
        <taxon>Poaceae</taxon>
        <taxon>PACMAD clade</taxon>
        <taxon>Arundinoideae</taxon>
        <taxon>Arundineae</taxon>
        <taxon>Arundo</taxon>
    </lineage>
</organism>
<evidence type="ECO:0000313" key="1">
    <source>
        <dbReference type="EMBL" id="JAD37431.1"/>
    </source>
</evidence>
<accession>A0A0A8ZF48</accession>
<name>A0A0A8ZF48_ARUDO</name>
<reference evidence="1" key="1">
    <citation type="submission" date="2014-09" db="EMBL/GenBank/DDBJ databases">
        <authorList>
            <person name="Magalhaes I.L.F."/>
            <person name="Oliveira U."/>
            <person name="Santos F.R."/>
            <person name="Vidigal T.H.D.A."/>
            <person name="Brescovit A.D."/>
            <person name="Santos A.J."/>
        </authorList>
    </citation>
    <scope>NUCLEOTIDE SEQUENCE</scope>
    <source>
        <tissue evidence="1">Shoot tissue taken approximately 20 cm above the soil surface</tissue>
    </source>
</reference>